<reference evidence="2" key="1">
    <citation type="submission" date="2022-06" db="EMBL/GenBank/DDBJ databases">
        <title>Aquibacillus sp. a new bacterium isolated from soil saline samples.</title>
        <authorList>
            <person name="Galisteo C."/>
            <person name="De La Haba R."/>
            <person name="Sanchez-Porro C."/>
            <person name="Ventosa A."/>
        </authorList>
    </citation>
    <scope>NUCLEOTIDE SEQUENCE</scope>
    <source>
        <strain evidence="2">JCM 12387</strain>
    </source>
</reference>
<dbReference type="AlphaFoldDB" id="A0A9X3WIX7"/>
<dbReference type="GO" id="GO:0035438">
    <property type="term" value="F:cyclic-di-GMP binding"/>
    <property type="evidence" value="ECO:0007669"/>
    <property type="project" value="InterPro"/>
</dbReference>
<sequence>MKRNHERVQFSDPPLTKAGLVIMNEQGFVESEVEVKLHDLSVTGLCFSSGLHFYEGQQLVLKLKLFAPTNQIFGEIVWKSEHDGEFTYGVSIITADLAYFQYMQSYDDYIQNKKRDILVGGRQ</sequence>
<dbReference type="Gene3D" id="2.40.10.220">
    <property type="entry name" value="predicted glycosyltransferase like domains"/>
    <property type="match status" value="1"/>
</dbReference>
<organism evidence="2 3">
    <name type="scientific">Aquibacillus koreensis</name>
    <dbReference type="NCBI Taxonomy" id="279446"/>
    <lineage>
        <taxon>Bacteria</taxon>
        <taxon>Bacillati</taxon>
        <taxon>Bacillota</taxon>
        <taxon>Bacilli</taxon>
        <taxon>Bacillales</taxon>
        <taxon>Bacillaceae</taxon>
        <taxon>Aquibacillus</taxon>
    </lineage>
</organism>
<dbReference type="RefSeq" id="WP_259867887.1">
    <property type="nucleotide sequence ID" value="NZ_JAMQJZ010000003.1"/>
</dbReference>
<evidence type="ECO:0000313" key="2">
    <source>
        <dbReference type="EMBL" id="MDC3419788.1"/>
    </source>
</evidence>
<evidence type="ECO:0000313" key="3">
    <source>
        <dbReference type="Proteomes" id="UP001145072"/>
    </source>
</evidence>
<evidence type="ECO:0000259" key="1">
    <source>
        <dbReference type="Pfam" id="PF07238"/>
    </source>
</evidence>
<accession>A0A9X3WIX7</accession>
<name>A0A9X3WIX7_9BACI</name>
<feature type="domain" description="PilZ" evidence="1">
    <location>
        <begin position="2"/>
        <end position="98"/>
    </location>
</feature>
<dbReference type="Proteomes" id="UP001145072">
    <property type="component" value="Unassembled WGS sequence"/>
</dbReference>
<comment type="caution">
    <text evidence="2">The sequence shown here is derived from an EMBL/GenBank/DDBJ whole genome shotgun (WGS) entry which is preliminary data.</text>
</comment>
<gene>
    <name evidence="2" type="ORF">NC661_05330</name>
</gene>
<dbReference type="Pfam" id="PF07238">
    <property type="entry name" value="PilZ"/>
    <property type="match status" value="1"/>
</dbReference>
<proteinExistence type="predicted"/>
<keyword evidence="3" id="KW-1185">Reference proteome</keyword>
<dbReference type="EMBL" id="JAMQJZ010000003">
    <property type="protein sequence ID" value="MDC3419788.1"/>
    <property type="molecule type" value="Genomic_DNA"/>
</dbReference>
<dbReference type="InterPro" id="IPR009875">
    <property type="entry name" value="PilZ_domain"/>
</dbReference>
<protein>
    <submittedName>
        <fullName evidence="2">PilZ domain-containing protein</fullName>
    </submittedName>
</protein>